<evidence type="ECO:0000313" key="2">
    <source>
        <dbReference type="EMBL" id="KEI44797.1"/>
    </source>
</evidence>
<feature type="domain" description="PH" evidence="1">
    <location>
        <begin position="36"/>
        <end position="159"/>
    </location>
</feature>
<dbReference type="RefSeq" id="WP_029720302.1">
    <property type="nucleotide sequence ID" value="NZ_JAJUIW010000012.1"/>
</dbReference>
<dbReference type="STRING" id="28042.GU90_08435"/>
<name>A0A073B0I2_9PSEU</name>
<evidence type="ECO:0000313" key="3">
    <source>
        <dbReference type="Proteomes" id="UP000031419"/>
    </source>
</evidence>
<comment type="caution">
    <text evidence="2">The sequence shown here is derived from an EMBL/GenBank/DDBJ whole genome shotgun (WGS) entry which is preliminary data.</text>
</comment>
<dbReference type="InterPro" id="IPR057446">
    <property type="entry name" value="PH_bac"/>
</dbReference>
<sequence>MARALWVLALIALAALVVYGMRRGWVNRAKRQAAQLPEFPVLPEEPGGAELLPAATGMYVGTTFAGDWQDRVVVGDIGHRANGTARLWKSGLLLDREGASSIWIPAEAVVDARLDHKLANKVVPGVGMVVVTWRLGEHLLDTGFRGDEKTTQSEWVEAVRALGPASAPDDNR</sequence>
<gene>
    <name evidence="2" type="ORF">GU90_08435</name>
</gene>
<protein>
    <submittedName>
        <fullName evidence="2">Transporter</fullName>
    </submittedName>
</protein>
<dbReference type="AlphaFoldDB" id="A0A073B0I2"/>
<dbReference type="eggNOG" id="COG0505">
    <property type="taxonomic scope" value="Bacteria"/>
</dbReference>
<accession>A0A073B0I2</accession>
<keyword evidence="3" id="KW-1185">Reference proteome</keyword>
<reference evidence="2 3" key="1">
    <citation type="submission" date="2014-06" db="EMBL/GenBank/DDBJ databases">
        <title>Saccharopolyspora rectivirgula DSM-43113 Genome sequencing.</title>
        <authorList>
            <person name="Barrera C."/>
            <person name="Millon L."/>
            <person name="Rognon B."/>
            <person name="Zaugg C."/>
            <person name="Monod M."/>
        </authorList>
    </citation>
    <scope>NUCLEOTIDE SEQUENCE [LARGE SCALE GENOMIC DNA]</scope>
    <source>
        <strain evidence="2 3">DSM 43113</strain>
    </source>
</reference>
<dbReference type="EMBL" id="JNVU01000020">
    <property type="protein sequence ID" value="KEI44797.1"/>
    <property type="molecule type" value="Genomic_DNA"/>
</dbReference>
<dbReference type="Proteomes" id="UP000031419">
    <property type="component" value="Unassembled WGS sequence"/>
</dbReference>
<dbReference type="OrthoDB" id="4774775at2"/>
<evidence type="ECO:0000259" key="1">
    <source>
        <dbReference type="Pfam" id="PF25362"/>
    </source>
</evidence>
<dbReference type="Pfam" id="PF25362">
    <property type="entry name" value="bPH_11"/>
    <property type="match status" value="1"/>
</dbReference>
<organism evidence="2 3">
    <name type="scientific">Saccharopolyspora rectivirgula</name>
    <dbReference type="NCBI Taxonomy" id="28042"/>
    <lineage>
        <taxon>Bacteria</taxon>
        <taxon>Bacillati</taxon>
        <taxon>Actinomycetota</taxon>
        <taxon>Actinomycetes</taxon>
        <taxon>Pseudonocardiales</taxon>
        <taxon>Pseudonocardiaceae</taxon>
        <taxon>Saccharopolyspora</taxon>
    </lineage>
</organism>
<proteinExistence type="predicted"/>